<dbReference type="GO" id="GO:0016182">
    <property type="term" value="P:synaptic vesicle budding from endosome"/>
    <property type="evidence" value="ECO:0007669"/>
    <property type="project" value="TreeGrafter"/>
</dbReference>
<proteinExistence type="inferred from homology"/>
<evidence type="ECO:0000256" key="6">
    <source>
        <dbReference type="ARBA" id="ARBA00022927"/>
    </source>
</evidence>
<feature type="compositionally biased region" description="Basic residues" evidence="8">
    <location>
        <begin position="886"/>
        <end position="904"/>
    </location>
</feature>
<dbReference type="InterPro" id="IPR010474">
    <property type="entry name" value="AP3D_dom_metazoa"/>
</dbReference>
<dbReference type="PANTHER" id="PTHR22781:SF12">
    <property type="entry name" value="AP-3 COMPLEX SUBUNIT DELTA-1"/>
    <property type="match status" value="1"/>
</dbReference>
<evidence type="ECO:0000256" key="8">
    <source>
        <dbReference type="SAM" id="MobiDB-lite"/>
    </source>
</evidence>
<keyword evidence="5" id="KW-0677">Repeat</keyword>
<organism evidence="10 11">
    <name type="scientific">Strongyloides stercoralis</name>
    <name type="common">Threadworm</name>
    <dbReference type="NCBI Taxonomy" id="6248"/>
    <lineage>
        <taxon>Eukaryota</taxon>
        <taxon>Metazoa</taxon>
        <taxon>Ecdysozoa</taxon>
        <taxon>Nematoda</taxon>
        <taxon>Chromadorea</taxon>
        <taxon>Rhabditida</taxon>
        <taxon>Tylenchina</taxon>
        <taxon>Panagrolaimomorpha</taxon>
        <taxon>Strongyloidoidea</taxon>
        <taxon>Strongyloididae</taxon>
        <taxon>Strongyloides</taxon>
    </lineage>
</organism>
<dbReference type="Pfam" id="PF01602">
    <property type="entry name" value="Adaptin_N"/>
    <property type="match status" value="1"/>
</dbReference>
<feature type="domain" description="AP-3 complex subunit delta" evidence="9">
    <location>
        <begin position="684"/>
        <end position="843"/>
    </location>
</feature>
<dbReference type="GO" id="GO:0043195">
    <property type="term" value="C:terminal bouton"/>
    <property type="evidence" value="ECO:0007669"/>
    <property type="project" value="TreeGrafter"/>
</dbReference>
<name>A0AAF5D2P4_STRER</name>
<dbReference type="GO" id="GO:0030123">
    <property type="term" value="C:AP-3 adaptor complex"/>
    <property type="evidence" value="ECO:0007669"/>
    <property type="project" value="InterPro"/>
</dbReference>
<feature type="region of interest" description="Disordered" evidence="8">
    <location>
        <begin position="886"/>
        <end position="905"/>
    </location>
</feature>
<dbReference type="SMART" id="SM01354">
    <property type="entry name" value="BLVR"/>
    <property type="match status" value="1"/>
</dbReference>
<evidence type="ECO:0000256" key="1">
    <source>
        <dbReference type="ARBA" id="ARBA00004308"/>
    </source>
</evidence>
<dbReference type="GO" id="GO:0048499">
    <property type="term" value="P:synaptic vesicle membrane organization"/>
    <property type="evidence" value="ECO:0007669"/>
    <property type="project" value="TreeGrafter"/>
</dbReference>
<dbReference type="InterPro" id="IPR011989">
    <property type="entry name" value="ARM-like"/>
</dbReference>
<keyword evidence="6" id="KW-0653">Protein transport</keyword>
<feature type="region of interest" description="Disordered" evidence="8">
    <location>
        <begin position="761"/>
        <end position="796"/>
    </location>
</feature>
<dbReference type="WBParaSite" id="TCONS_00005862.p1">
    <property type="protein sequence ID" value="TCONS_00005862.p1"/>
    <property type="gene ID" value="XLOC_004080"/>
</dbReference>
<dbReference type="Proteomes" id="UP000035681">
    <property type="component" value="Unplaced"/>
</dbReference>
<comment type="similarity">
    <text evidence="2">Belongs to the adaptor complexes large subunit family.</text>
</comment>
<feature type="compositionally biased region" description="Basic residues" evidence="8">
    <location>
        <begin position="765"/>
        <end position="781"/>
    </location>
</feature>
<sequence>FFKLYQLRMALTRIRSNFDHLFDKNLKDLVRGIRTNKENEAKYIAMCIDEIKQELKQPDTFVKANAIEKIAYLQMLGYDISWAAFNIVEVMASKIFYIKRIGYLAATQCFREQSDVLMLTTNMIRKDLQSSNMYHVGIALSGLSCFVTTDLARDLASDVVNLLTSSRPYIRKKAVLLLYKLFLKYPESLRPTFPILKERLEDDDAGVQSAAVNVICELARKNPKNYISLSPIFFKLMTTSSNNWMLIKIIKLFGALVPIEPKLGKKLLEPLTNLILSTSAMSLLYECINTVIAVLISISTGGPGDYTTSIQLCVQKLGVLIEDSDQNLKYLGLLAMGRILKTYPKAVQAHKDIVLRCLDDKDESIRLRTLDLLYGMVSKKNIMEIVKKLMEHVDQAEGSFYRNELLSRIISICSYNNYQYISNFEWYISVLVELTKVEGADHGKLIAEQIQDVSVRVQSIRHFSVSQMALLVENGTLLLSGSGQQKNNISEVLYAAAWICGEYAEYLCNPYSVVESMLKTKISLMPGHILSVYVQNIGKLYSILIAQYEKDNDWDSIESLNNLVLSKLPEFQISDHLEAQERACNLYEIVKFVEKEHEKKEKMGESLLSLYEGDLNPVAPKAQRKVPVPQGLNLDEWIGEPFPETEDEKSDTESEPEPVAPGRNPIRSIEIESTESESEKNILKEDFNKRRQQEIENNPYYVKNIPKKLESQDTIKKPIYSTKKVNSSYQISELNSPLEIPGVLGMNKYIKQQENTLLWNDTKKQKNSFKGKKKKNKKSKKRVGEESLSVLSSSPSEVEDDVVVNHFVNRAEGEMPDNAISTDDEGNLNEEDDEIKALDIDLSEPIKESEILKSIEPYQRNEPSKPAPLITSASVFIEKEEKKKKKKEKKEKKVKKEKKKKSSKKLNLEIEETTKKSSYDVIQSSSNATNTPIQQINGITNNLNSLESTYYLLAENNSIKLVYRILPKKEKFSDLTMGVIFKNKTANPIEKITFSFMNTLNTILLPNQTNLLDDEVPFTVGPGISEEHYYNFEIKDYTVSQKLRATFTYFVTIDERKMEEKIDVRLSFPSIAFINYHQIGVIAFENLLETNNEIFENDTIKFPKDTFNFNDIINKLSFYKFFIVEKVEDKIASFYTTLLSSRNCNEEIPICILVKNNSTIISIDVKTNSRQLLHSLTSDIKDLFQGTSFIIYKDI</sequence>
<dbReference type="GO" id="GO:0006896">
    <property type="term" value="P:Golgi to vacuole transport"/>
    <property type="evidence" value="ECO:0007669"/>
    <property type="project" value="TreeGrafter"/>
</dbReference>
<accession>A0AAF5D2P4</accession>
<evidence type="ECO:0000256" key="4">
    <source>
        <dbReference type="ARBA" id="ARBA00022448"/>
    </source>
</evidence>
<dbReference type="Gene3D" id="1.25.10.10">
    <property type="entry name" value="Leucine-rich Repeat Variant"/>
    <property type="match status" value="1"/>
</dbReference>
<dbReference type="InterPro" id="IPR016024">
    <property type="entry name" value="ARM-type_fold"/>
</dbReference>
<dbReference type="PANTHER" id="PTHR22781">
    <property type="entry name" value="DELTA ADAPTIN-RELATED"/>
    <property type="match status" value="1"/>
</dbReference>
<evidence type="ECO:0000313" key="11">
    <source>
        <dbReference type="WBParaSite" id="TCONS_00005862.p1"/>
    </source>
</evidence>
<feature type="region of interest" description="Disordered" evidence="8">
    <location>
        <begin position="635"/>
        <end position="686"/>
    </location>
</feature>
<evidence type="ECO:0000256" key="3">
    <source>
        <dbReference type="ARBA" id="ARBA00015717"/>
    </source>
</evidence>
<feature type="compositionally biased region" description="Basic and acidic residues" evidence="8">
    <location>
        <begin position="677"/>
        <end position="686"/>
    </location>
</feature>
<dbReference type="GO" id="GO:0048490">
    <property type="term" value="P:anterograde synaptic vesicle transport"/>
    <property type="evidence" value="ECO:0007669"/>
    <property type="project" value="TreeGrafter"/>
</dbReference>
<evidence type="ECO:0000259" key="9">
    <source>
        <dbReference type="SMART" id="SM01354"/>
    </source>
</evidence>
<keyword evidence="4" id="KW-0813">Transport</keyword>
<protein>
    <recommendedName>
        <fullName evidence="3">AP-3 complex subunit delta</fullName>
    </recommendedName>
</protein>
<dbReference type="Pfam" id="PF06375">
    <property type="entry name" value="AP3D1"/>
    <property type="match status" value="1"/>
</dbReference>
<dbReference type="Pfam" id="PF26171">
    <property type="entry name" value="Mu_AP3"/>
    <property type="match status" value="1"/>
</dbReference>
<dbReference type="GO" id="GO:1904115">
    <property type="term" value="C:axon cytoplasm"/>
    <property type="evidence" value="ECO:0007669"/>
    <property type="project" value="GOC"/>
</dbReference>
<evidence type="ECO:0000313" key="10">
    <source>
        <dbReference type="Proteomes" id="UP000035681"/>
    </source>
</evidence>
<evidence type="ECO:0000256" key="7">
    <source>
        <dbReference type="ARBA" id="ARBA00023136"/>
    </source>
</evidence>
<evidence type="ECO:0000256" key="2">
    <source>
        <dbReference type="ARBA" id="ARBA00006613"/>
    </source>
</evidence>
<evidence type="ECO:0000256" key="5">
    <source>
        <dbReference type="ARBA" id="ARBA00022737"/>
    </source>
</evidence>
<dbReference type="GO" id="GO:0098943">
    <property type="term" value="P:neurotransmitter receptor transport, postsynaptic endosome to lysosome"/>
    <property type="evidence" value="ECO:0007669"/>
    <property type="project" value="TreeGrafter"/>
</dbReference>
<dbReference type="AlphaFoldDB" id="A0AAF5D2P4"/>
<dbReference type="InterPro" id="IPR002553">
    <property type="entry name" value="Clathrin/coatomer_adapt-like_N"/>
</dbReference>
<dbReference type="InterPro" id="IPR058898">
    <property type="entry name" value="Mu_AP3"/>
</dbReference>
<dbReference type="GO" id="GO:0010008">
    <property type="term" value="C:endosome membrane"/>
    <property type="evidence" value="ECO:0007669"/>
    <property type="project" value="TreeGrafter"/>
</dbReference>
<dbReference type="SUPFAM" id="SSF48371">
    <property type="entry name" value="ARM repeat"/>
    <property type="match status" value="1"/>
</dbReference>
<comment type="subcellular location">
    <subcellularLocation>
        <location evidence="1">Endomembrane system</location>
    </subcellularLocation>
</comment>
<keyword evidence="10" id="KW-1185">Reference proteome</keyword>
<dbReference type="FunFam" id="1.25.10.10:FF:000251">
    <property type="entry name" value="AP-3 complex subunit delta"/>
    <property type="match status" value="1"/>
</dbReference>
<feature type="compositionally biased region" description="Acidic residues" evidence="8">
    <location>
        <begin position="643"/>
        <end position="656"/>
    </location>
</feature>
<dbReference type="GO" id="GO:0098830">
    <property type="term" value="C:presynaptic endosome"/>
    <property type="evidence" value="ECO:0007669"/>
    <property type="project" value="TreeGrafter"/>
</dbReference>
<dbReference type="GO" id="GO:0006623">
    <property type="term" value="P:protein targeting to vacuole"/>
    <property type="evidence" value="ECO:0007669"/>
    <property type="project" value="TreeGrafter"/>
</dbReference>
<feature type="compositionally biased region" description="Low complexity" evidence="8">
    <location>
        <begin position="786"/>
        <end position="796"/>
    </location>
</feature>
<keyword evidence="7" id="KW-0472">Membrane</keyword>
<reference evidence="11" key="1">
    <citation type="submission" date="2024-02" db="UniProtKB">
        <authorList>
            <consortium name="WormBaseParasite"/>
        </authorList>
    </citation>
    <scope>IDENTIFICATION</scope>
</reference>
<dbReference type="InterPro" id="IPR017105">
    <property type="entry name" value="AP3_complex_dsu"/>
</dbReference>